<protein>
    <submittedName>
        <fullName evidence="2">Uncharacterized protein</fullName>
    </submittedName>
</protein>
<gene>
    <name evidence="2" type="ORF">SEMRO_641_G180020.1</name>
</gene>
<feature type="compositionally biased region" description="Low complexity" evidence="1">
    <location>
        <begin position="96"/>
        <end position="106"/>
    </location>
</feature>
<evidence type="ECO:0000313" key="3">
    <source>
        <dbReference type="Proteomes" id="UP001153069"/>
    </source>
</evidence>
<proteinExistence type="predicted"/>
<organism evidence="2 3">
    <name type="scientific">Seminavis robusta</name>
    <dbReference type="NCBI Taxonomy" id="568900"/>
    <lineage>
        <taxon>Eukaryota</taxon>
        <taxon>Sar</taxon>
        <taxon>Stramenopiles</taxon>
        <taxon>Ochrophyta</taxon>
        <taxon>Bacillariophyta</taxon>
        <taxon>Bacillariophyceae</taxon>
        <taxon>Bacillariophycidae</taxon>
        <taxon>Naviculales</taxon>
        <taxon>Naviculaceae</taxon>
        <taxon>Seminavis</taxon>
    </lineage>
</organism>
<feature type="region of interest" description="Disordered" evidence="1">
    <location>
        <begin position="63"/>
        <end position="206"/>
    </location>
</feature>
<evidence type="ECO:0000256" key="1">
    <source>
        <dbReference type="SAM" id="MobiDB-lite"/>
    </source>
</evidence>
<comment type="caution">
    <text evidence="2">The sequence shown here is derived from an EMBL/GenBank/DDBJ whole genome shotgun (WGS) entry which is preliminary data.</text>
</comment>
<accession>A0A9N8HKW3</accession>
<name>A0A9N8HKW3_9STRA</name>
<dbReference type="AlphaFoldDB" id="A0A9N8HKW3"/>
<evidence type="ECO:0000313" key="2">
    <source>
        <dbReference type="EMBL" id="CAB9514243.1"/>
    </source>
</evidence>
<feature type="compositionally biased region" description="Acidic residues" evidence="1">
    <location>
        <begin position="84"/>
        <end position="95"/>
    </location>
</feature>
<keyword evidence="3" id="KW-1185">Reference proteome</keyword>
<feature type="compositionally biased region" description="Polar residues" evidence="1">
    <location>
        <begin position="168"/>
        <end position="181"/>
    </location>
</feature>
<sequence>MTSATAALNQYFRDLFAAAPASVEKIVVVPDNVGAMPEELSHSARVSLLSHSSHHLQGSCRWESAPANSCTSGSPDYRRRLVQDDDGDSVDDSDLDYGYSSSSTNSDSDEDSSDDSTPRLAHPPVVCTNSAPRRPQRRNSLPPKEDKIVTTTSLKQQLRYVDDMWGPSTASGSARQSRSKTPSPPKHLPGSPPDRPKRTCSPPPAA</sequence>
<dbReference type="EMBL" id="CAICTM010000640">
    <property type="protein sequence ID" value="CAB9514243.1"/>
    <property type="molecule type" value="Genomic_DNA"/>
</dbReference>
<dbReference type="Proteomes" id="UP001153069">
    <property type="component" value="Unassembled WGS sequence"/>
</dbReference>
<feature type="compositionally biased region" description="Pro residues" evidence="1">
    <location>
        <begin position="182"/>
        <end position="193"/>
    </location>
</feature>
<reference evidence="2" key="1">
    <citation type="submission" date="2020-06" db="EMBL/GenBank/DDBJ databases">
        <authorList>
            <consortium name="Plant Systems Biology data submission"/>
        </authorList>
    </citation>
    <scope>NUCLEOTIDE SEQUENCE</scope>
    <source>
        <strain evidence="2">D6</strain>
    </source>
</reference>